<protein>
    <recommendedName>
        <fullName evidence="7">TRAP transporter large permease protein</fullName>
    </recommendedName>
</protein>
<accession>A0A918DW48</accession>
<feature type="transmembrane region" description="Helical" evidence="7">
    <location>
        <begin position="139"/>
        <end position="162"/>
    </location>
</feature>
<keyword evidence="2" id="KW-1003">Cell membrane</keyword>
<feature type="transmembrane region" description="Helical" evidence="7">
    <location>
        <begin position="319"/>
        <end position="347"/>
    </location>
</feature>
<evidence type="ECO:0000259" key="8">
    <source>
        <dbReference type="Pfam" id="PF06808"/>
    </source>
</evidence>
<comment type="caution">
    <text evidence="9">The sequence shown here is derived from an EMBL/GenBank/DDBJ whole genome shotgun (WGS) entry which is preliminary data.</text>
</comment>
<feature type="transmembrane region" description="Helical" evidence="7">
    <location>
        <begin position="174"/>
        <end position="195"/>
    </location>
</feature>
<dbReference type="AlphaFoldDB" id="A0A918DW48"/>
<dbReference type="NCBIfam" id="TIGR00786">
    <property type="entry name" value="dctM"/>
    <property type="match status" value="1"/>
</dbReference>
<dbReference type="GO" id="GO:0005886">
    <property type="term" value="C:plasma membrane"/>
    <property type="evidence" value="ECO:0007669"/>
    <property type="project" value="UniProtKB-SubCell"/>
</dbReference>
<dbReference type="InterPro" id="IPR004681">
    <property type="entry name" value="TRAP_DctM"/>
</dbReference>
<feature type="transmembrane region" description="Helical" evidence="7">
    <location>
        <begin position="281"/>
        <end position="299"/>
    </location>
</feature>
<feature type="transmembrane region" description="Helical" evidence="7">
    <location>
        <begin position="59"/>
        <end position="79"/>
    </location>
</feature>
<dbReference type="Pfam" id="PF06808">
    <property type="entry name" value="DctM"/>
    <property type="match status" value="1"/>
</dbReference>
<feature type="transmembrane region" description="Helical" evidence="7">
    <location>
        <begin position="7"/>
        <end position="27"/>
    </location>
</feature>
<comment type="caution">
    <text evidence="7">Lacks conserved residue(s) required for the propagation of feature annotation.</text>
</comment>
<dbReference type="PIRSF" id="PIRSF006066">
    <property type="entry name" value="HI0050"/>
    <property type="match status" value="1"/>
</dbReference>
<dbReference type="InterPro" id="IPR010656">
    <property type="entry name" value="DctM"/>
</dbReference>
<comment type="subunit">
    <text evidence="7">The complex comprises the extracytoplasmic solute receptor protein and the two transmembrane proteins.</text>
</comment>
<evidence type="ECO:0000256" key="4">
    <source>
        <dbReference type="ARBA" id="ARBA00022692"/>
    </source>
</evidence>
<feature type="transmembrane region" description="Helical" evidence="7">
    <location>
        <begin position="33"/>
        <end position="52"/>
    </location>
</feature>
<feature type="domain" description="TRAP C4-dicarboxylate transport system permease DctM subunit" evidence="8">
    <location>
        <begin position="12"/>
        <end position="421"/>
    </location>
</feature>
<feature type="transmembrane region" description="Helical" evidence="7">
    <location>
        <begin position="243"/>
        <end position="261"/>
    </location>
</feature>
<dbReference type="PANTHER" id="PTHR33362:SF5">
    <property type="entry name" value="C4-DICARBOXYLATE TRAP TRANSPORTER LARGE PERMEASE PROTEIN DCTM"/>
    <property type="match status" value="1"/>
</dbReference>
<gene>
    <name evidence="9" type="ORF">GCM10011348_36280</name>
</gene>
<comment type="subcellular location">
    <subcellularLocation>
        <location evidence="1 7">Cell inner membrane</location>
        <topology evidence="1 7">Multi-pass membrane protein</topology>
    </subcellularLocation>
</comment>
<evidence type="ECO:0000256" key="5">
    <source>
        <dbReference type="ARBA" id="ARBA00022989"/>
    </source>
</evidence>
<feature type="transmembrane region" description="Helical" evidence="7">
    <location>
        <begin position="398"/>
        <end position="420"/>
    </location>
</feature>
<comment type="function">
    <text evidence="7">Part of the tripartite ATP-independent periplasmic (TRAP) transport system.</text>
</comment>
<dbReference type="EMBL" id="BMLT01000010">
    <property type="protein sequence ID" value="GGO86136.1"/>
    <property type="molecule type" value="Genomic_DNA"/>
</dbReference>
<dbReference type="PANTHER" id="PTHR33362">
    <property type="entry name" value="SIALIC ACID TRAP TRANSPORTER PERMEASE PROTEIN SIAT-RELATED"/>
    <property type="match status" value="1"/>
</dbReference>
<keyword evidence="3 7" id="KW-0997">Cell inner membrane</keyword>
<evidence type="ECO:0000256" key="7">
    <source>
        <dbReference type="RuleBase" id="RU369079"/>
    </source>
</evidence>
<comment type="similarity">
    <text evidence="7">Belongs to the TRAP transporter large permease family.</text>
</comment>
<evidence type="ECO:0000256" key="6">
    <source>
        <dbReference type="ARBA" id="ARBA00023136"/>
    </source>
</evidence>
<evidence type="ECO:0000256" key="3">
    <source>
        <dbReference type="ARBA" id="ARBA00022519"/>
    </source>
</evidence>
<evidence type="ECO:0000256" key="2">
    <source>
        <dbReference type="ARBA" id="ARBA00022475"/>
    </source>
</evidence>
<keyword evidence="7" id="KW-0813">Transport</keyword>
<proteinExistence type="inferred from homology"/>
<keyword evidence="10" id="KW-1185">Reference proteome</keyword>
<organism evidence="9 10">
    <name type="scientific">Marinobacterium nitratireducens</name>
    <dbReference type="NCBI Taxonomy" id="518897"/>
    <lineage>
        <taxon>Bacteria</taxon>
        <taxon>Pseudomonadati</taxon>
        <taxon>Pseudomonadota</taxon>
        <taxon>Gammaproteobacteria</taxon>
        <taxon>Oceanospirillales</taxon>
        <taxon>Oceanospirillaceae</taxon>
        <taxon>Marinobacterium</taxon>
    </lineage>
</organism>
<keyword evidence="4 7" id="KW-0812">Transmembrane</keyword>
<sequence>MTLLANPAVIGLLVFFAFLAMNVPVFVSIGLAGLMAFVVFEIAPLSVIPYVFSGSLDSFPLLATPLFIIAGNFITRTGIATRLVRLAELILGPVPGGLALTVLVTGAVLGSMSGSNIATVAALSFLVQPMVDRGYDRGFAVAVVAAGCTFGVVIPPSIGFIIYGVITESSIPKLFAAGIGPGLTMLLLLGGYTLYISKKRGYRGADPEARNWATLFAAFKDAFWGLMAPVIILGGIYSGVFTATEAAAVAVVYLFVIDRLVYKQISFAQLPDVIFDSGRTIGVIVLIIATSAVYGWVMQTQGLASMLNDFILDISGGNAILILLFFNIVLLVAGAFLEPIAAMYLLVPLFKPTLEAIGFDLVHFGAVLTVNLSMAHLTPPVGVGLFLASQLGKVPFATAARFAIPFVICEIIAILLVTYVKPIAMFLPSLLG</sequence>
<evidence type="ECO:0000313" key="10">
    <source>
        <dbReference type="Proteomes" id="UP000599578"/>
    </source>
</evidence>
<name>A0A918DW48_9GAMM</name>
<reference evidence="9 10" key="1">
    <citation type="journal article" date="2014" name="Int. J. Syst. Evol. Microbiol.">
        <title>Complete genome sequence of Corynebacterium casei LMG S-19264T (=DSM 44701T), isolated from a smear-ripened cheese.</title>
        <authorList>
            <consortium name="US DOE Joint Genome Institute (JGI-PGF)"/>
            <person name="Walter F."/>
            <person name="Albersmeier A."/>
            <person name="Kalinowski J."/>
            <person name="Ruckert C."/>
        </authorList>
    </citation>
    <scope>NUCLEOTIDE SEQUENCE [LARGE SCALE GENOMIC DNA]</scope>
    <source>
        <strain evidence="9 10">CGMCC 1.7286</strain>
    </source>
</reference>
<keyword evidence="5 7" id="KW-1133">Transmembrane helix</keyword>
<evidence type="ECO:0000256" key="1">
    <source>
        <dbReference type="ARBA" id="ARBA00004429"/>
    </source>
</evidence>
<dbReference type="RefSeq" id="WP_188862030.1">
    <property type="nucleotide sequence ID" value="NZ_BMLT01000010.1"/>
</dbReference>
<evidence type="ECO:0000313" key="9">
    <source>
        <dbReference type="EMBL" id="GGO86136.1"/>
    </source>
</evidence>
<feature type="transmembrane region" description="Helical" evidence="7">
    <location>
        <begin position="359"/>
        <end position="378"/>
    </location>
</feature>
<keyword evidence="6 7" id="KW-0472">Membrane</keyword>
<dbReference type="GO" id="GO:0022857">
    <property type="term" value="F:transmembrane transporter activity"/>
    <property type="evidence" value="ECO:0007669"/>
    <property type="project" value="UniProtKB-UniRule"/>
</dbReference>
<dbReference type="Proteomes" id="UP000599578">
    <property type="component" value="Unassembled WGS sequence"/>
</dbReference>